<feature type="transmembrane region" description="Helical" evidence="6">
    <location>
        <begin position="526"/>
        <end position="559"/>
    </location>
</feature>
<feature type="domain" description="Major facilitator superfamily (MFS) profile" evidence="7">
    <location>
        <begin position="255"/>
        <end position="643"/>
    </location>
</feature>
<keyword evidence="5 6" id="KW-0472">Membrane</keyword>
<evidence type="ECO:0000256" key="2">
    <source>
        <dbReference type="ARBA" id="ARBA00022475"/>
    </source>
</evidence>
<feature type="transmembrane region" description="Helical" evidence="6">
    <location>
        <begin position="6"/>
        <end position="27"/>
    </location>
</feature>
<dbReference type="GO" id="GO:0005886">
    <property type="term" value="C:plasma membrane"/>
    <property type="evidence" value="ECO:0007669"/>
    <property type="project" value="UniProtKB-SubCell"/>
</dbReference>
<evidence type="ECO:0000256" key="1">
    <source>
        <dbReference type="ARBA" id="ARBA00004651"/>
    </source>
</evidence>
<keyword evidence="2" id="KW-1003">Cell membrane</keyword>
<evidence type="ECO:0000313" key="9">
    <source>
        <dbReference type="EMBL" id="MDR6333051.1"/>
    </source>
</evidence>
<dbReference type="RefSeq" id="WP_281805844.1">
    <property type="nucleotide sequence ID" value="NZ_BSDO01000001.1"/>
</dbReference>
<evidence type="ECO:0000256" key="4">
    <source>
        <dbReference type="ARBA" id="ARBA00022989"/>
    </source>
</evidence>
<dbReference type="Proteomes" id="UP001144397">
    <property type="component" value="Unassembled WGS sequence"/>
</dbReference>
<dbReference type="AlphaFoldDB" id="A0A9W6CFC0"/>
<dbReference type="PROSITE" id="PS50850">
    <property type="entry name" value="MFS"/>
    <property type="match status" value="1"/>
</dbReference>
<evidence type="ECO:0000256" key="5">
    <source>
        <dbReference type="ARBA" id="ARBA00023136"/>
    </source>
</evidence>
<accession>A0A9W6CFC0</accession>
<reference evidence="9 11" key="2">
    <citation type="submission" date="2023-07" db="EMBL/GenBank/DDBJ databases">
        <title>Genomic Encyclopedia of Type Strains, Phase IV (KMG-IV): sequencing the most valuable type-strain genomes for metagenomic binning, comparative biology and taxonomic classification.</title>
        <authorList>
            <person name="Goeker M."/>
        </authorList>
    </citation>
    <scope>NUCLEOTIDE SEQUENCE [LARGE SCALE GENOMIC DNA]</scope>
    <source>
        <strain evidence="9 11">DSM 338</strain>
    </source>
</reference>
<dbReference type="InterPro" id="IPR036259">
    <property type="entry name" value="MFS_trans_sf"/>
</dbReference>
<sequence length="661" mass="67283">MIGLRGGISIAIVIILCSALAVIGWGAEQAAQRTIAPEIVAKANSVGRAAADLVQRAAAVGVPFDRLVGVNRYFDDLRAANIEFTQISLNAAGGKELARSGEASPGGDAPRVFVPVEDADGHRLGDVMIVVDPSVVSQQVGAVLVDVAFIGIVALLVALELVALVVGTRGLESLVAVERRLKALKRGVLSRQEGGAGAAGDLVLPIDRHVETLAERHLALRAEAERRGDGEAIARLDEIEVRTGLGRVQAAESEAAIAVRPALFLFMLAEELTRPFLPRAAQALGVPAGFGPDMSASLPIVAFMAVVALCQVPFASLSERLGRRPGFLAGAALAAAGYVVSAISPHYDVFLAARVATAVGYALVFVSAQGHVVDLSSGAARSAALAVFVRAIMVASLCGPPIGGVIADRLGPGVAFGTSAGLALVALLVARLTLPAAERHRSVANVGLADLKAAARAPGLMSLLLGCAFPAKFLFAALCFLLVPLELQREGFSSAAIGRFQMIYPVLMVIGVPFFAALADRFSARAGFVVAGGLVSGIGAMAVLLHPSVALIVVALVALGWGQAMSIASQSALVADTATSMGAGRAAGVLGLFRLVERSGNAAGPASAGFLLSTLGFASATGFLGAVAVAGAVLFALSGRRIFVHHSRRPSSAAASEGSSA</sequence>
<keyword evidence="4 6" id="KW-1133">Transmembrane helix</keyword>
<evidence type="ECO:0000313" key="8">
    <source>
        <dbReference type="EMBL" id="GLI21328.1"/>
    </source>
</evidence>
<feature type="transmembrane region" description="Helical" evidence="6">
    <location>
        <begin position="296"/>
        <end position="314"/>
    </location>
</feature>
<feature type="transmembrane region" description="Helical" evidence="6">
    <location>
        <begin position="143"/>
        <end position="166"/>
    </location>
</feature>
<evidence type="ECO:0000256" key="3">
    <source>
        <dbReference type="ARBA" id="ARBA00022692"/>
    </source>
</evidence>
<feature type="transmembrane region" description="Helical" evidence="6">
    <location>
        <begin position="380"/>
        <end position="402"/>
    </location>
</feature>
<organism evidence="8 10">
    <name type="scientific">Xanthobacter flavus</name>
    <dbReference type="NCBI Taxonomy" id="281"/>
    <lineage>
        <taxon>Bacteria</taxon>
        <taxon>Pseudomonadati</taxon>
        <taxon>Pseudomonadota</taxon>
        <taxon>Alphaproteobacteria</taxon>
        <taxon>Hyphomicrobiales</taxon>
        <taxon>Xanthobacteraceae</taxon>
        <taxon>Xanthobacter</taxon>
    </lineage>
</organism>
<evidence type="ECO:0000313" key="10">
    <source>
        <dbReference type="Proteomes" id="UP001144397"/>
    </source>
</evidence>
<keyword evidence="11" id="KW-1185">Reference proteome</keyword>
<dbReference type="GeneID" id="95761796"/>
<reference evidence="8" key="1">
    <citation type="submission" date="2022-12" db="EMBL/GenBank/DDBJ databases">
        <title>Reference genome sequencing for broad-spectrum identification of bacterial and archaeal isolates by mass spectrometry.</title>
        <authorList>
            <person name="Sekiguchi Y."/>
            <person name="Tourlousse D.M."/>
        </authorList>
    </citation>
    <scope>NUCLEOTIDE SEQUENCE</scope>
    <source>
        <strain evidence="8">301</strain>
    </source>
</reference>
<dbReference type="PANTHER" id="PTHR43124:SF3">
    <property type="entry name" value="CHLORAMPHENICOL EFFLUX PUMP RV0191"/>
    <property type="match status" value="1"/>
</dbReference>
<dbReference type="PANTHER" id="PTHR43124">
    <property type="entry name" value="PURINE EFFLUX PUMP PBUE"/>
    <property type="match status" value="1"/>
</dbReference>
<name>A0A9W6CFC0_XANFL</name>
<evidence type="ECO:0000259" key="7">
    <source>
        <dbReference type="PROSITE" id="PS50850"/>
    </source>
</evidence>
<protein>
    <submittedName>
        <fullName evidence="9">MFS family arabinose efflux permease</fullName>
    </submittedName>
</protein>
<dbReference type="Proteomes" id="UP001245370">
    <property type="component" value="Unassembled WGS sequence"/>
</dbReference>
<keyword evidence="3 6" id="KW-0812">Transmembrane</keyword>
<comment type="subcellular location">
    <subcellularLocation>
        <location evidence="1">Cell membrane</location>
        <topology evidence="1">Multi-pass membrane protein</topology>
    </subcellularLocation>
</comment>
<comment type="caution">
    <text evidence="8">The sequence shown here is derived from an EMBL/GenBank/DDBJ whole genome shotgun (WGS) entry which is preliminary data.</text>
</comment>
<dbReference type="EMBL" id="JAVDPY010000002">
    <property type="protein sequence ID" value="MDR6333051.1"/>
    <property type="molecule type" value="Genomic_DNA"/>
</dbReference>
<dbReference type="InterPro" id="IPR011701">
    <property type="entry name" value="MFS"/>
</dbReference>
<feature type="transmembrane region" description="Helical" evidence="6">
    <location>
        <begin position="326"/>
        <end position="343"/>
    </location>
</feature>
<feature type="transmembrane region" description="Helical" evidence="6">
    <location>
        <begin position="349"/>
        <end position="368"/>
    </location>
</feature>
<dbReference type="GO" id="GO:0022857">
    <property type="term" value="F:transmembrane transporter activity"/>
    <property type="evidence" value="ECO:0007669"/>
    <property type="project" value="InterPro"/>
</dbReference>
<evidence type="ECO:0000313" key="11">
    <source>
        <dbReference type="Proteomes" id="UP001245370"/>
    </source>
</evidence>
<feature type="transmembrane region" description="Helical" evidence="6">
    <location>
        <begin position="503"/>
        <end position="519"/>
    </location>
</feature>
<dbReference type="Pfam" id="PF07690">
    <property type="entry name" value="MFS_1"/>
    <property type="match status" value="1"/>
</dbReference>
<feature type="transmembrane region" description="Helical" evidence="6">
    <location>
        <begin position="460"/>
        <end position="483"/>
    </location>
</feature>
<dbReference type="InterPro" id="IPR050189">
    <property type="entry name" value="MFS_Efflux_Transporters"/>
</dbReference>
<dbReference type="InterPro" id="IPR020846">
    <property type="entry name" value="MFS_dom"/>
</dbReference>
<dbReference type="EMBL" id="BSDO01000001">
    <property type="protein sequence ID" value="GLI21328.1"/>
    <property type="molecule type" value="Genomic_DNA"/>
</dbReference>
<dbReference type="SUPFAM" id="SSF103473">
    <property type="entry name" value="MFS general substrate transporter"/>
    <property type="match status" value="1"/>
</dbReference>
<feature type="transmembrane region" description="Helical" evidence="6">
    <location>
        <begin position="414"/>
        <end position="434"/>
    </location>
</feature>
<feature type="transmembrane region" description="Helical" evidence="6">
    <location>
        <begin position="615"/>
        <end position="639"/>
    </location>
</feature>
<gene>
    <name evidence="9" type="ORF">GGQ86_001515</name>
    <name evidence="8" type="ORF">XFLAVUS301_10020</name>
</gene>
<evidence type="ECO:0000256" key="6">
    <source>
        <dbReference type="SAM" id="Phobius"/>
    </source>
</evidence>
<proteinExistence type="predicted"/>
<dbReference type="Gene3D" id="1.20.1250.20">
    <property type="entry name" value="MFS general substrate transporter like domains"/>
    <property type="match status" value="1"/>
</dbReference>